<evidence type="ECO:0000259" key="1">
    <source>
        <dbReference type="PROSITE" id="PS50853"/>
    </source>
</evidence>
<organism evidence="2 3">
    <name type="scientific">Desulfotalea psychrophila (strain LSv54 / DSM 12343)</name>
    <dbReference type="NCBI Taxonomy" id="177439"/>
    <lineage>
        <taxon>Bacteria</taxon>
        <taxon>Pseudomonadati</taxon>
        <taxon>Thermodesulfobacteriota</taxon>
        <taxon>Desulfobulbia</taxon>
        <taxon>Desulfobulbales</taxon>
        <taxon>Desulfocapsaceae</taxon>
        <taxon>Desulfotalea</taxon>
    </lineage>
</organism>
<evidence type="ECO:0000313" key="2">
    <source>
        <dbReference type="EMBL" id="CAG35163.1"/>
    </source>
</evidence>
<sequence>MKMAQRLQLGCSVLVGALLLVSGGCGFKNPPVAPQTVVPTAIRDLRYTIDAEGAHLTWSYPLESVAGTKLQSIDSFDFYRGQMPLEEVCENCPIPFDPPTSLPGGEVFDGETPQRGELAVSSLVSGNKYFFAIRSRTSWWAASSDSNIVSFIWFTPAAAPANFKVLAGDGQIELSWQPVERLIDGSSSQYPLLYQVQRSSGGASFQNIGDLLESTGYLDRRVARGKKYSYRVQSLMDYQGEFAQGSYSKVAQVESVDRTAPPTPRGLLAIRVGAGIKLVWQGVKVDDLAGYRLYRRGEDQKDFSLVKEVAADVIVYTDPVPDKGRYFYVVRAIDTAQPANESPASQEAFPRYQ</sequence>
<dbReference type="Gene3D" id="2.60.40.10">
    <property type="entry name" value="Immunoglobulins"/>
    <property type="match status" value="2"/>
</dbReference>
<name>Q6AR61_DESPS</name>
<dbReference type="EMBL" id="CR522870">
    <property type="protein sequence ID" value="CAG35163.1"/>
    <property type="molecule type" value="Genomic_DNA"/>
</dbReference>
<dbReference type="eggNOG" id="COG4733">
    <property type="taxonomic scope" value="Bacteria"/>
</dbReference>
<evidence type="ECO:0000313" key="3">
    <source>
        <dbReference type="Proteomes" id="UP000000602"/>
    </source>
</evidence>
<dbReference type="SMART" id="SM00060">
    <property type="entry name" value="FN3"/>
    <property type="match status" value="3"/>
</dbReference>
<dbReference type="PROSITE" id="PS51257">
    <property type="entry name" value="PROKAR_LIPOPROTEIN"/>
    <property type="match status" value="1"/>
</dbReference>
<feature type="domain" description="Fibronectin type-III" evidence="1">
    <location>
        <begin position="159"/>
        <end position="262"/>
    </location>
</feature>
<dbReference type="InterPro" id="IPR036116">
    <property type="entry name" value="FN3_sf"/>
</dbReference>
<dbReference type="SUPFAM" id="SSF49265">
    <property type="entry name" value="Fibronectin type III"/>
    <property type="match status" value="1"/>
</dbReference>
<dbReference type="AlphaFoldDB" id="Q6AR61"/>
<dbReference type="HOGENOM" id="CLU_784640_0_0_7"/>
<proteinExistence type="predicted"/>
<protein>
    <recommendedName>
        <fullName evidence="1">Fibronectin type-III domain-containing protein</fullName>
    </recommendedName>
</protein>
<keyword evidence="3" id="KW-1185">Reference proteome</keyword>
<reference evidence="3" key="1">
    <citation type="journal article" date="2004" name="Environ. Microbiol.">
        <title>The genome of Desulfotalea psychrophila, a sulfate-reducing bacterium from permanently cold Arctic sediments.</title>
        <authorList>
            <person name="Rabus R."/>
            <person name="Ruepp A."/>
            <person name="Frickey T."/>
            <person name="Rattei T."/>
            <person name="Fartmann B."/>
            <person name="Stark M."/>
            <person name="Bauer M."/>
            <person name="Zibat A."/>
            <person name="Lombardot T."/>
            <person name="Becker I."/>
            <person name="Amann J."/>
            <person name="Gellner K."/>
            <person name="Teeling H."/>
            <person name="Leuschner W.D."/>
            <person name="Gloeckner F.-O."/>
            <person name="Lupas A.N."/>
            <person name="Amann R."/>
            <person name="Klenk H.-P."/>
        </authorList>
    </citation>
    <scope>NUCLEOTIDE SEQUENCE [LARGE SCALE GENOMIC DNA]</scope>
    <source>
        <strain evidence="3">DSM 12343 / LSv54</strain>
    </source>
</reference>
<gene>
    <name evidence="2" type="ordered locus">DP0434</name>
</gene>
<dbReference type="InterPro" id="IPR013783">
    <property type="entry name" value="Ig-like_fold"/>
</dbReference>
<dbReference type="KEGG" id="dps:DP0434"/>
<accession>Q6AR61</accession>
<dbReference type="PROSITE" id="PS50853">
    <property type="entry name" value="FN3"/>
    <property type="match status" value="1"/>
</dbReference>
<dbReference type="Proteomes" id="UP000000602">
    <property type="component" value="Chromosome"/>
</dbReference>
<dbReference type="OrthoDB" id="5430878at2"/>
<dbReference type="RefSeq" id="WP_011187679.1">
    <property type="nucleotide sequence ID" value="NC_006138.1"/>
</dbReference>
<dbReference type="STRING" id="177439.DP0434"/>
<dbReference type="InterPro" id="IPR003961">
    <property type="entry name" value="FN3_dom"/>
</dbReference>